<dbReference type="Proteomes" id="UP000252669">
    <property type="component" value="Unassembled WGS sequence"/>
</dbReference>
<evidence type="ECO:0000256" key="2">
    <source>
        <dbReference type="ARBA" id="ARBA00022741"/>
    </source>
</evidence>
<dbReference type="OrthoDB" id="9814623at2"/>
<reference evidence="5 6" key="1">
    <citation type="submission" date="2017-10" db="EMBL/GenBank/DDBJ databases">
        <title>Genomics of the genus Arcobacter.</title>
        <authorList>
            <person name="Perez-Cataluna A."/>
            <person name="Figueras M.J."/>
        </authorList>
    </citation>
    <scope>NUCLEOTIDE SEQUENCE [LARGE SCALE GENOMIC DNA]</scope>
    <source>
        <strain evidence="5 6">CECT 9230</strain>
    </source>
</reference>
<keyword evidence="1" id="KW-0813">Transport</keyword>
<accession>A0A366MTG4</accession>
<name>A0A366MTG4_9BACT</name>
<dbReference type="Gene3D" id="3.40.50.300">
    <property type="entry name" value="P-loop containing nucleotide triphosphate hydrolases"/>
    <property type="match status" value="1"/>
</dbReference>
<dbReference type="GO" id="GO:0016887">
    <property type="term" value="F:ATP hydrolysis activity"/>
    <property type="evidence" value="ECO:0007669"/>
    <property type="project" value="InterPro"/>
</dbReference>
<dbReference type="RefSeq" id="WP_113894762.1">
    <property type="nucleotide sequence ID" value="NZ_JANJGA010000013.1"/>
</dbReference>
<dbReference type="PROSITE" id="PS50893">
    <property type="entry name" value="ABC_TRANSPORTER_2"/>
    <property type="match status" value="1"/>
</dbReference>
<dbReference type="SUPFAM" id="SSF52540">
    <property type="entry name" value="P-loop containing nucleoside triphosphate hydrolases"/>
    <property type="match status" value="1"/>
</dbReference>
<dbReference type="SMART" id="SM00382">
    <property type="entry name" value="AAA"/>
    <property type="match status" value="1"/>
</dbReference>
<proteinExistence type="predicted"/>
<dbReference type="InterPro" id="IPR003593">
    <property type="entry name" value="AAA+_ATPase"/>
</dbReference>
<dbReference type="GO" id="GO:0005524">
    <property type="term" value="F:ATP binding"/>
    <property type="evidence" value="ECO:0007669"/>
    <property type="project" value="UniProtKB-KW"/>
</dbReference>
<keyword evidence="3 5" id="KW-0067">ATP-binding</keyword>
<dbReference type="Pfam" id="PF00005">
    <property type="entry name" value="ABC_tran"/>
    <property type="match status" value="1"/>
</dbReference>
<dbReference type="CDD" id="cd03293">
    <property type="entry name" value="ABC_NrtD_SsuB_transporters"/>
    <property type="match status" value="1"/>
</dbReference>
<dbReference type="InterPro" id="IPR027417">
    <property type="entry name" value="P-loop_NTPase"/>
</dbReference>
<gene>
    <name evidence="5" type="ORF">CRU91_08285</name>
</gene>
<sequence>MTQLNKEDTFLSLEDVSISYEIDEKKSYKAIENVDFQIKQFERLVLLGPSGCGKSSLLKAIGGFIKPSHGSIKLRQKIISKPGLDRAFVFQEFDQLLAWKTVLENVLFALSATKKIDKKDATIKAKEFLKKVNLSSFKNNYPHQLSGGMKMRVAIARCLAIGAEVILMDEPFASLDAITRKKMQDDLLELWKDTKFTMLFVTHSIDEAIKLGSKIIIFGTNPSQILKQIDVNEFTSKDEISSIMHKNQTEYFI</sequence>
<dbReference type="AlphaFoldDB" id="A0A366MTG4"/>
<evidence type="ECO:0000256" key="3">
    <source>
        <dbReference type="ARBA" id="ARBA00022840"/>
    </source>
</evidence>
<dbReference type="InterPro" id="IPR003439">
    <property type="entry name" value="ABC_transporter-like_ATP-bd"/>
</dbReference>
<keyword evidence="6" id="KW-1185">Reference proteome</keyword>
<dbReference type="PROSITE" id="PS00211">
    <property type="entry name" value="ABC_TRANSPORTER_1"/>
    <property type="match status" value="1"/>
</dbReference>
<protein>
    <submittedName>
        <fullName evidence="5">Sulfonate ABC transporter ATP-binding protein</fullName>
    </submittedName>
</protein>
<feature type="domain" description="ABC transporter" evidence="4">
    <location>
        <begin position="11"/>
        <end position="245"/>
    </location>
</feature>
<dbReference type="EMBL" id="PDKB01000013">
    <property type="protein sequence ID" value="RBQ28682.1"/>
    <property type="molecule type" value="Genomic_DNA"/>
</dbReference>
<evidence type="ECO:0000313" key="5">
    <source>
        <dbReference type="EMBL" id="RBQ28682.1"/>
    </source>
</evidence>
<dbReference type="InterPro" id="IPR017871">
    <property type="entry name" value="ABC_transporter-like_CS"/>
</dbReference>
<evidence type="ECO:0000256" key="1">
    <source>
        <dbReference type="ARBA" id="ARBA00022448"/>
    </source>
</evidence>
<evidence type="ECO:0000313" key="6">
    <source>
        <dbReference type="Proteomes" id="UP000252669"/>
    </source>
</evidence>
<comment type="caution">
    <text evidence="5">The sequence shown here is derived from an EMBL/GenBank/DDBJ whole genome shotgun (WGS) entry which is preliminary data.</text>
</comment>
<evidence type="ECO:0000259" key="4">
    <source>
        <dbReference type="PROSITE" id="PS50893"/>
    </source>
</evidence>
<organism evidence="5 6">
    <name type="scientific">Aliarcobacter vitoriensis</name>
    <dbReference type="NCBI Taxonomy" id="2011099"/>
    <lineage>
        <taxon>Bacteria</taxon>
        <taxon>Pseudomonadati</taxon>
        <taxon>Campylobacterota</taxon>
        <taxon>Epsilonproteobacteria</taxon>
        <taxon>Campylobacterales</taxon>
        <taxon>Arcobacteraceae</taxon>
        <taxon>Aliarcobacter</taxon>
    </lineage>
</organism>
<dbReference type="PANTHER" id="PTHR42788">
    <property type="entry name" value="TAURINE IMPORT ATP-BINDING PROTEIN-RELATED"/>
    <property type="match status" value="1"/>
</dbReference>
<dbReference type="InterPro" id="IPR050166">
    <property type="entry name" value="ABC_transporter_ATP-bind"/>
</dbReference>
<keyword evidence="2" id="KW-0547">Nucleotide-binding</keyword>
<dbReference type="PANTHER" id="PTHR42788:SF10">
    <property type="entry name" value="ABC TRANSPORTER ATP-BINDING PROTEIN"/>
    <property type="match status" value="1"/>
</dbReference>